<dbReference type="Pfam" id="PF10544">
    <property type="entry name" value="T5orf172"/>
    <property type="match status" value="1"/>
</dbReference>
<protein>
    <recommendedName>
        <fullName evidence="1">Bacteriophage T5 Orf172 DNA-binding domain-containing protein</fullName>
    </recommendedName>
</protein>
<dbReference type="InterPro" id="IPR018306">
    <property type="entry name" value="Phage_T5_Orf172_DNA-bd"/>
</dbReference>
<evidence type="ECO:0000259" key="1">
    <source>
        <dbReference type="SMART" id="SM00974"/>
    </source>
</evidence>
<dbReference type="SMART" id="SM00974">
    <property type="entry name" value="T5orf172"/>
    <property type="match status" value="1"/>
</dbReference>
<evidence type="ECO:0000313" key="3">
    <source>
        <dbReference type="Proteomes" id="UP000052167"/>
    </source>
</evidence>
<sequence length="128" mass="15402">MIKLRVNSKNTEKPLPEDGILYILFFRMEDKELVKIGVTSRDDIEIRVSEILVSIFKKYREFPYCRPKRFRKTEKVFEKERFLHKYFEKRRYTTAKKFSGSTEFFEVPLDEVVQVYEDLLEGKIGCEG</sequence>
<keyword evidence="3" id="KW-1185">Reference proteome</keyword>
<evidence type="ECO:0000313" key="2">
    <source>
        <dbReference type="EMBL" id="KEQ05565.1"/>
    </source>
</evidence>
<proteinExistence type="predicted"/>
<gene>
    <name evidence="2" type="ORF">GV68_08525</name>
</gene>
<comment type="caution">
    <text evidence="2">The sequence shown here is derived from an EMBL/GenBank/DDBJ whole genome shotgun (WGS) entry which is preliminary data.</text>
</comment>
<accession>A0A922NY69</accession>
<dbReference type="RefSeq" id="WP_037189695.1">
    <property type="nucleotide sequence ID" value="NZ_JOKJ01000019.1"/>
</dbReference>
<dbReference type="Proteomes" id="UP000052167">
    <property type="component" value="Unassembled WGS sequence"/>
</dbReference>
<organism evidence="2 3">
    <name type="scientific">Pseudorhizobium pelagicum</name>
    <dbReference type="NCBI Taxonomy" id="1509405"/>
    <lineage>
        <taxon>Bacteria</taxon>
        <taxon>Pseudomonadati</taxon>
        <taxon>Pseudomonadota</taxon>
        <taxon>Alphaproteobacteria</taxon>
        <taxon>Hyphomicrobiales</taxon>
        <taxon>Rhizobiaceae</taxon>
        <taxon>Rhizobium/Agrobacterium group</taxon>
        <taxon>Pseudorhizobium</taxon>
    </lineage>
</organism>
<dbReference type="EMBL" id="JOKJ01000019">
    <property type="protein sequence ID" value="KEQ05565.1"/>
    <property type="molecule type" value="Genomic_DNA"/>
</dbReference>
<name>A0A922NY69_9HYPH</name>
<dbReference type="AlphaFoldDB" id="A0A922NY69"/>
<feature type="domain" description="Bacteriophage T5 Orf172 DNA-binding" evidence="1">
    <location>
        <begin position="28"/>
        <end position="119"/>
    </location>
</feature>
<reference evidence="2 3" key="1">
    <citation type="submission" date="2014-06" db="EMBL/GenBank/DDBJ databases">
        <title>Rhizobium pelagicum/R2-400B4.</title>
        <authorList>
            <person name="Kimes N.E."/>
            <person name="Lopez-Perez M."/>
        </authorList>
    </citation>
    <scope>NUCLEOTIDE SEQUENCE [LARGE SCALE GENOMIC DNA]</scope>
    <source>
        <strain evidence="2 3">R2-400B4</strain>
    </source>
</reference>